<evidence type="ECO:0000313" key="2">
    <source>
        <dbReference type="EMBL" id="KIK14371.1"/>
    </source>
</evidence>
<keyword evidence="3" id="KW-1185">Reference proteome</keyword>
<organism evidence="2 3">
    <name type="scientific">Pisolithus microcarpus 441</name>
    <dbReference type="NCBI Taxonomy" id="765257"/>
    <lineage>
        <taxon>Eukaryota</taxon>
        <taxon>Fungi</taxon>
        <taxon>Dikarya</taxon>
        <taxon>Basidiomycota</taxon>
        <taxon>Agaricomycotina</taxon>
        <taxon>Agaricomycetes</taxon>
        <taxon>Agaricomycetidae</taxon>
        <taxon>Boletales</taxon>
        <taxon>Sclerodermatineae</taxon>
        <taxon>Pisolithaceae</taxon>
        <taxon>Pisolithus</taxon>
    </lineage>
</organism>
<dbReference type="AlphaFoldDB" id="A0A0C9YC92"/>
<dbReference type="EMBL" id="KN833941">
    <property type="protein sequence ID" value="KIK14371.1"/>
    <property type="molecule type" value="Genomic_DNA"/>
</dbReference>
<reference evidence="2 3" key="1">
    <citation type="submission" date="2014-04" db="EMBL/GenBank/DDBJ databases">
        <authorList>
            <consortium name="DOE Joint Genome Institute"/>
            <person name="Kuo A."/>
            <person name="Kohler A."/>
            <person name="Costa M.D."/>
            <person name="Nagy L.G."/>
            <person name="Floudas D."/>
            <person name="Copeland A."/>
            <person name="Barry K.W."/>
            <person name="Cichocki N."/>
            <person name="Veneault-Fourrey C."/>
            <person name="LaButti K."/>
            <person name="Lindquist E.A."/>
            <person name="Lipzen A."/>
            <person name="Lundell T."/>
            <person name="Morin E."/>
            <person name="Murat C."/>
            <person name="Sun H."/>
            <person name="Tunlid A."/>
            <person name="Henrissat B."/>
            <person name="Grigoriev I.V."/>
            <person name="Hibbett D.S."/>
            <person name="Martin F."/>
            <person name="Nordberg H.P."/>
            <person name="Cantor M.N."/>
            <person name="Hua S.X."/>
        </authorList>
    </citation>
    <scope>NUCLEOTIDE SEQUENCE [LARGE SCALE GENOMIC DNA]</scope>
    <source>
        <strain evidence="2 3">441</strain>
    </source>
</reference>
<evidence type="ECO:0000313" key="3">
    <source>
        <dbReference type="Proteomes" id="UP000054018"/>
    </source>
</evidence>
<feature type="region of interest" description="Disordered" evidence="1">
    <location>
        <begin position="1"/>
        <end position="112"/>
    </location>
</feature>
<dbReference type="OrthoDB" id="273917at2759"/>
<feature type="compositionally biased region" description="Polar residues" evidence="1">
    <location>
        <begin position="101"/>
        <end position="112"/>
    </location>
</feature>
<sequence>MDLSSDEDGGSKLRKLSKRHHDSDEDGKYHIQRKRPAQGRFNTSNHLDSLNVYTTDDEDDEDVDEREEDPSGEGGRRNDRGVKAASRLPPEKRRIFWLNKANRQPSPLDDSS</sequence>
<name>A0A0C9YC92_9AGAM</name>
<protein>
    <submittedName>
        <fullName evidence="2">Uncharacterized protein</fullName>
    </submittedName>
</protein>
<evidence type="ECO:0000256" key="1">
    <source>
        <dbReference type="SAM" id="MobiDB-lite"/>
    </source>
</evidence>
<gene>
    <name evidence="2" type="ORF">PISMIDRAFT_352553</name>
</gene>
<dbReference type="HOGENOM" id="CLU_2146858_0_0_1"/>
<feature type="compositionally biased region" description="Acidic residues" evidence="1">
    <location>
        <begin position="55"/>
        <end position="71"/>
    </location>
</feature>
<proteinExistence type="predicted"/>
<reference evidence="3" key="2">
    <citation type="submission" date="2015-01" db="EMBL/GenBank/DDBJ databases">
        <title>Evolutionary Origins and Diversification of the Mycorrhizal Mutualists.</title>
        <authorList>
            <consortium name="DOE Joint Genome Institute"/>
            <consortium name="Mycorrhizal Genomics Consortium"/>
            <person name="Kohler A."/>
            <person name="Kuo A."/>
            <person name="Nagy L.G."/>
            <person name="Floudas D."/>
            <person name="Copeland A."/>
            <person name="Barry K.W."/>
            <person name="Cichocki N."/>
            <person name="Veneault-Fourrey C."/>
            <person name="LaButti K."/>
            <person name="Lindquist E.A."/>
            <person name="Lipzen A."/>
            <person name="Lundell T."/>
            <person name="Morin E."/>
            <person name="Murat C."/>
            <person name="Riley R."/>
            <person name="Ohm R."/>
            <person name="Sun H."/>
            <person name="Tunlid A."/>
            <person name="Henrissat B."/>
            <person name="Grigoriev I.V."/>
            <person name="Hibbett D.S."/>
            <person name="Martin F."/>
        </authorList>
    </citation>
    <scope>NUCLEOTIDE SEQUENCE [LARGE SCALE GENOMIC DNA]</scope>
    <source>
        <strain evidence="3">441</strain>
    </source>
</reference>
<accession>A0A0C9YC92</accession>
<dbReference type="Proteomes" id="UP000054018">
    <property type="component" value="Unassembled WGS sequence"/>
</dbReference>
<feature type="compositionally biased region" description="Polar residues" evidence="1">
    <location>
        <begin position="40"/>
        <end position="54"/>
    </location>
</feature>